<evidence type="ECO:0000313" key="19">
    <source>
        <dbReference type="EMBL" id="RWS11642.1"/>
    </source>
</evidence>
<keyword evidence="20" id="KW-1185">Reference proteome</keyword>
<evidence type="ECO:0000313" key="20">
    <source>
        <dbReference type="Proteomes" id="UP000285301"/>
    </source>
</evidence>
<dbReference type="STRING" id="1965070.A0A3S3PKM2"/>
<keyword evidence="11 15" id="KW-0863">Zinc-finger</keyword>
<reference evidence="19 20" key="1">
    <citation type="journal article" date="2018" name="Gigascience">
        <title>Genomes of trombidid mites reveal novel predicted allergens and laterally-transferred genes associated with secondary metabolism.</title>
        <authorList>
            <person name="Dong X."/>
            <person name="Chaisiri K."/>
            <person name="Xia D."/>
            <person name="Armstrong S.D."/>
            <person name="Fang Y."/>
            <person name="Donnelly M.J."/>
            <person name="Kadowaki T."/>
            <person name="McGarry J.W."/>
            <person name="Darby A.C."/>
            <person name="Makepeace B.L."/>
        </authorList>
    </citation>
    <scope>NUCLEOTIDE SEQUENCE [LARGE SCALE GENOMIC DNA]</scope>
    <source>
        <strain evidence="19">UoL-WK</strain>
    </source>
</reference>
<protein>
    <recommendedName>
        <fullName evidence="6 16">E3 ubiquitin-protein ligase listerin</fullName>
        <ecNumber evidence="5 16">2.3.2.27</ecNumber>
    </recommendedName>
    <alternativeName>
        <fullName evidence="14 16">RING-type E3 ubiquitin transferase listerin</fullName>
    </alternativeName>
</protein>
<dbReference type="GO" id="GO:0061630">
    <property type="term" value="F:ubiquitin protein ligase activity"/>
    <property type="evidence" value="ECO:0007669"/>
    <property type="project" value="UniProtKB-UniRule"/>
</dbReference>
<evidence type="ECO:0000259" key="17">
    <source>
        <dbReference type="PROSITE" id="PS50089"/>
    </source>
</evidence>
<dbReference type="Gene3D" id="3.30.40.10">
    <property type="entry name" value="Zinc/RING finger domain, C3HC4 (zinc finger)"/>
    <property type="match status" value="1"/>
</dbReference>
<dbReference type="EMBL" id="NCKU01001883">
    <property type="protein sequence ID" value="RWS11008.1"/>
    <property type="molecule type" value="Genomic_DNA"/>
</dbReference>
<feature type="domain" description="RING-type" evidence="17">
    <location>
        <begin position="1328"/>
        <end position="1375"/>
    </location>
</feature>
<evidence type="ECO:0000256" key="3">
    <source>
        <dbReference type="ARBA" id="ARBA00004906"/>
    </source>
</evidence>
<keyword evidence="9 16" id="KW-0479">Metal-binding</keyword>
<dbReference type="InterPro" id="IPR011989">
    <property type="entry name" value="ARM-like"/>
</dbReference>
<dbReference type="FunFam" id="3.30.40.10:FF:000038">
    <property type="entry name" value="E3 ubiquitin-protein ligase listerin"/>
    <property type="match status" value="1"/>
</dbReference>
<evidence type="ECO:0000256" key="14">
    <source>
        <dbReference type="ARBA" id="ARBA00032366"/>
    </source>
</evidence>
<keyword evidence="12 16" id="KW-0833">Ubl conjugation pathway</keyword>
<evidence type="ECO:0000256" key="4">
    <source>
        <dbReference type="ARBA" id="ARBA00007997"/>
    </source>
</evidence>
<keyword evidence="10" id="KW-0677">Repeat</keyword>
<evidence type="ECO:0000256" key="11">
    <source>
        <dbReference type="ARBA" id="ARBA00022771"/>
    </source>
</evidence>
<keyword evidence="8 16" id="KW-0808">Transferase</keyword>
<reference evidence="19" key="2">
    <citation type="submission" date="2018-11" db="EMBL/GenBank/DDBJ databases">
        <title>Trombidioid mite genomics.</title>
        <authorList>
            <person name="Dong X."/>
        </authorList>
    </citation>
    <scope>NUCLEOTIDE SEQUENCE</scope>
    <source>
        <strain evidence="19">UoL-WK</strain>
    </source>
</reference>
<dbReference type="InterPro" id="IPR039795">
    <property type="entry name" value="LTN1/Rkr1"/>
</dbReference>
<comment type="pathway">
    <text evidence="3 16">Protein modification; protein ubiquitination.</text>
</comment>
<dbReference type="SUPFAM" id="SSF57850">
    <property type="entry name" value="RING/U-box"/>
    <property type="match status" value="1"/>
</dbReference>
<dbReference type="GO" id="GO:0043023">
    <property type="term" value="F:ribosomal large subunit binding"/>
    <property type="evidence" value="ECO:0007669"/>
    <property type="project" value="TreeGrafter"/>
</dbReference>
<evidence type="ECO:0000313" key="18">
    <source>
        <dbReference type="EMBL" id="RWS11008.1"/>
    </source>
</evidence>
<dbReference type="GO" id="GO:1990116">
    <property type="term" value="P:ribosome-associated ubiquitin-dependent protein catabolic process"/>
    <property type="evidence" value="ECO:0007669"/>
    <property type="project" value="UniProtKB-UniRule"/>
</dbReference>
<dbReference type="PANTHER" id="PTHR12389">
    <property type="entry name" value="ZINC FINGER PROTEIN 294"/>
    <property type="match status" value="1"/>
</dbReference>
<evidence type="ECO:0000256" key="5">
    <source>
        <dbReference type="ARBA" id="ARBA00012483"/>
    </source>
</evidence>
<dbReference type="GO" id="GO:0016567">
    <property type="term" value="P:protein ubiquitination"/>
    <property type="evidence" value="ECO:0007669"/>
    <property type="project" value="UniProtKB-UniPathway"/>
</dbReference>
<dbReference type="InterPro" id="IPR016024">
    <property type="entry name" value="ARM-type_fold"/>
</dbReference>
<dbReference type="PANTHER" id="PTHR12389:SF0">
    <property type="entry name" value="E3 UBIQUITIN-PROTEIN LIGASE LISTERIN"/>
    <property type="match status" value="1"/>
</dbReference>
<dbReference type="InterPro" id="IPR054478">
    <property type="entry name" value="LTN1_UBC"/>
</dbReference>
<evidence type="ECO:0000256" key="7">
    <source>
        <dbReference type="ARBA" id="ARBA00022490"/>
    </source>
</evidence>
<dbReference type="Pfam" id="PF23009">
    <property type="entry name" value="UBC_like"/>
    <property type="match status" value="1"/>
</dbReference>
<evidence type="ECO:0000256" key="9">
    <source>
        <dbReference type="ARBA" id="ARBA00022723"/>
    </source>
</evidence>
<dbReference type="GO" id="GO:0005829">
    <property type="term" value="C:cytosol"/>
    <property type="evidence" value="ECO:0007669"/>
    <property type="project" value="UniProtKB-SubCell"/>
</dbReference>
<evidence type="ECO:0000256" key="8">
    <source>
        <dbReference type="ARBA" id="ARBA00022679"/>
    </source>
</evidence>
<dbReference type="Gene3D" id="1.25.10.10">
    <property type="entry name" value="Leucine-rich Repeat Variant"/>
    <property type="match status" value="1"/>
</dbReference>
<dbReference type="UniPathway" id="UPA00143"/>
<evidence type="ECO:0000256" key="6">
    <source>
        <dbReference type="ARBA" id="ARBA00017157"/>
    </source>
</evidence>
<accession>A0A3S3PKM2</accession>
<dbReference type="InterPro" id="IPR054476">
    <property type="entry name" value="Ltn1_N"/>
</dbReference>
<keyword evidence="13 16" id="KW-0862">Zinc</keyword>
<dbReference type="Proteomes" id="UP000285301">
    <property type="component" value="Unassembled WGS sequence"/>
</dbReference>
<dbReference type="GO" id="GO:1990112">
    <property type="term" value="C:RQC complex"/>
    <property type="evidence" value="ECO:0007669"/>
    <property type="project" value="UniProtKB-UniRule"/>
</dbReference>
<dbReference type="EC" id="2.3.2.27" evidence="5 16"/>
<evidence type="ECO:0000256" key="2">
    <source>
        <dbReference type="ARBA" id="ARBA00004514"/>
    </source>
</evidence>
<dbReference type="InterPro" id="IPR001841">
    <property type="entry name" value="Znf_RING"/>
</dbReference>
<dbReference type="GO" id="GO:0072344">
    <property type="term" value="P:rescue of stalled ribosome"/>
    <property type="evidence" value="ECO:0007669"/>
    <property type="project" value="UniProtKB-UniRule"/>
</dbReference>
<dbReference type="Pfam" id="PF22958">
    <property type="entry name" value="Ltn1_1st"/>
    <property type="match status" value="1"/>
</dbReference>
<dbReference type="CDD" id="cd16491">
    <property type="entry name" value="RING-CH-C4HC3_LTN1"/>
    <property type="match status" value="1"/>
</dbReference>
<evidence type="ECO:0000256" key="15">
    <source>
        <dbReference type="PROSITE-ProRule" id="PRU00175"/>
    </source>
</evidence>
<dbReference type="InterPro" id="IPR013083">
    <property type="entry name" value="Znf_RING/FYVE/PHD"/>
</dbReference>
<feature type="non-terminal residue" evidence="19">
    <location>
        <position position="1"/>
    </location>
</feature>
<gene>
    <name evidence="18" type="ORF">B4U79_12616</name>
    <name evidence="19" type="ORF">B4U79_13473</name>
</gene>
<comment type="similarity">
    <text evidence="4 16">Belongs to the LTN1 family.</text>
</comment>
<evidence type="ECO:0000256" key="10">
    <source>
        <dbReference type="ARBA" id="ARBA00022737"/>
    </source>
</evidence>
<dbReference type="InterPro" id="IPR039804">
    <property type="entry name" value="RING-CH-C4HC3_LTN1"/>
</dbReference>
<dbReference type="OrthoDB" id="6108at2759"/>
<dbReference type="PROSITE" id="PS50089">
    <property type="entry name" value="ZF_RING_2"/>
    <property type="match status" value="1"/>
</dbReference>
<evidence type="ECO:0000256" key="1">
    <source>
        <dbReference type="ARBA" id="ARBA00000900"/>
    </source>
</evidence>
<sequence>PSSSGRTAQLLQHGAINNPFIGFGAFNDNINQEENSSEVNNEELDFSCDSELLLLLKKMQKKDSVTKIKALQEFSDFCQNKDESTIKAILPFWPKLFCKLASDNDWKVREASYKAMQQLVLRVQKEIAPYLKQLIPIWLISLFDSCPPAACAAMNSFNSVFPLKKQAEVFNFCKTEIFNYCKETLSKAAQTSTTKNSENDTDEKQIRATVGSLKVLNLVLAKVDSENSKEFIHSLLSEEQFWKLCKHQNEEVRASWYRFKSTICENFPEIIRQHSVVACRTTFNYISESDPLISVEIWANILSLIRVLDDWWKHINLHNSFLHQLKILMRKKAHIASTFFPSLLPILKHLPSDALKDYNKFTIELFESFMESLRNTENLPTDFKYVVVSYFQCAHYFAFDAEIANQDDKNKLFIFLIDNQVKNILMRFLKENKFKKRNNIFYTELMKFANRLEAVPEKQEKLGNCILEVCLTILRNAVNQIEFLSGLTSFMNDAKRLFNDKEIRNVQFFGAKETEPVIDVLQKKFPHFYESLLINILCESLKLKSEDTEWITFIFNLTEVFNCLLFLNEKDSSALKLFVQEFLMQTITKEPDIKKQKNIQIIIDLMFKIYDVSEEKSKSFNELLIIKDPLVREQVVKNIANRNQKDKFISNWTESEEAIEFIFNLAKDLVDRIHSRNESTKLEWNALWNSLILFFGLHNVNTKCLNKVIKLFEEVIRSNKASNEIVSFVCEVTENIFILYKPCETLLSMKDLLLLFFKLSCEKSHLKEKLVPVWAKGVELICGNTGAYASDNSLISLIANEIHQMLNGQIKDEEKYVLTIIHFFKSFSFRALMVSDNIHTFLNIINNYSLSIEQENSFMSTLILDETLALILNQILLSDKEWGNLTLTLDKNFLLKLWYDGTLSVFPEIFKVAEINTDPHPVVFSSLVTARILNSLTFETTNCPNFTNFFPSILHTCTIYSYFKIFSSVLSYKRIVKIDQIFPTFHKQYELITKKYCGYLKDEMTIQLFNLSRKNGLLYGLALNDLLQILETSLSISSDSLTLDKLIFCSIRSPPPALLSTLCQTDQFMEAMLCDFRVGDCCCIVDPTTDAHHYSLAYLFTWCQIFEYFSFLTPENRSLLSGYLNESGTLFKLLNNVFRLMPIHEDADTDPRSMILTSFDFHAAEPPSSREIQHMSSQVYIMALRKMPASIRLWLSNQDKRVVDVVNQFTTNYASNFLSSEELKSIQASSLSSFKNLTVKARPTAREVTALYSVEDMSIELTIQFPLNYPLSPVTIDSGKRVGVTSSQWRTWLLQLTTFLTHQNGSIIDALLLWKKNIDKRFEGVEECMICFYILHGSTCQLPKLSCKHCKKKYHSACLYKWFKTSNNATCPLCRNLF</sequence>
<comment type="caution">
    <text evidence="19">The sequence shown here is derived from an EMBL/GenBank/DDBJ whole genome shotgun (WGS) entry which is preliminary data.</text>
</comment>
<organism evidence="19 20">
    <name type="scientific">Dinothrombium tinctorium</name>
    <dbReference type="NCBI Taxonomy" id="1965070"/>
    <lineage>
        <taxon>Eukaryota</taxon>
        <taxon>Metazoa</taxon>
        <taxon>Ecdysozoa</taxon>
        <taxon>Arthropoda</taxon>
        <taxon>Chelicerata</taxon>
        <taxon>Arachnida</taxon>
        <taxon>Acari</taxon>
        <taxon>Acariformes</taxon>
        <taxon>Trombidiformes</taxon>
        <taxon>Prostigmata</taxon>
        <taxon>Anystina</taxon>
        <taxon>Parasitengona</taxon>
        <taxon>Trombidioidea</taxon>
        <taxon>Trombidiidae</taxon>
        <taxon>Dinothrombium</taxon>
    </lineage>
</organism>
<proteinExistence type="inferred from homology"/>
<comment type="subcellular location">
    <subcellularLocation>
        <location evidence="2">Cytoplasm</location>
        <location evidence="2">Cytosol</location>
    </subcellularLocation>
</comment>
<comment type="catalytic activity">
    <reaction evidence="1 16">
        <text>S-ubiquitinyl-[E2 ubiquitin-conjugating enzyme]-L-cysteine + [acceptor protein]-L-lysine = [E2 ubiquitin-conjugating enzyme]-L-cysteine + N(6)-ubiquitinyl-[acceptor protein]-L-lysine.</text>
        <dbReference type="EC" id="2.3.2.27"/>
    </reaction>
</comment>
<dbReference type="GO" id="GO:0008270">
    <property type="term" value="F:zinc ion binding"/>
    <property type="evidence" value="ECO:0007669"/>
    <property type="project" value="UniProtKB-KW"/>
</dbReference>
<evidence type="ECO:0000256" key="12">
    <source>
        <dbReference type="ARBA" id="ARBA00022786"/>
    </source>
</evidence>
<evidence type="ECO:0000256" key="16">
    <source>
        <dbReference type="RuleBase" id="RU367090"/>
    </source>
</evidence>
<dbReference type="SUPFAM" id="SSF48371">
    <property type="entry name" value="ARM repeat"/>
    <property type="match status" value="1"/>
</dbReference>
<evidence type="ECO:0000256" key="13">
    <source>
        <dbReference type="ARBA" id="ARBA00022833"/>
    </source>
</evidence>
<comment type="function">
    <text evidence="16">E3 ubiquitin-protein ligase. Component of the ribosome quality control complex (RQC), a ribosome-associated complex that mediates ubiquitination and extraction of incompletely synthesized nascent chains for proteasomal degradation.</text>
</comment>
<dbReference type="EMBL" id="NCKU01001620">
    <property type="protein sequence ID" value="RWS11642.1"/>
    <property type="molecule type" value="Genomic_DNA"/>
</dbReference>
<dbReference type="InterPro" id="IPR054477">
    <property type="entry name" value="LTN1_E3_ligase_6th"/>
</dbReference>
<comment type="subunit">
    <text evidence="16">Component of the ribosome quality control complex (RQC).</text>
</comment>
<keyword evidence="7" id="KW-0963">Cytoplasm</keyword>
<dbReference type="Pfam" id="PF22999">
    <property type="entry name" value="LTN1_E3_ligase_6th"/>
    <property type="match status" value="1"/>
</dbReference>
<name>A0A3S3PKM2_9ACAR</name>